<keyword evidence="1 7" id="KW-1003">Cell membrane</keyword>
<dbReference type="InterPro" id="IPR003770">
    <property type="entry name" value="MLTG-like"/>
</dbReference>
<dbReference type="EC" id="4.2.2.29" evidence="7"/>
<evidence type="ECO:0000313" key="9">
    <source>
        <dbReference type="Proteomes" id="UP000178577"/>
    </source>
</evidence>
<dbReference type="AlphaFoldDB" id="A0A1F5G8Y5"/>
<evidence type="ECO:0000256" key="3">
    <source>
        <dbReference type="ARBA" id="ARBA00022989"/>
    </source>
</evidence>
<organism evidence="8 9">
    <name type="scientific">Candidatus Curtissbacteria bacterium RIFCSPHIGHO2_01_FULL_40_12</name>
    <dbReference type="NCBI Taxonomy" id="1797710"/>
    <lineage>
        <taxon>Bacteria</taxon>
        <taxon>Candidatus Curtissiibacteriota</taxon>
    </lineage>
</organism>
<comment type="similarity">
    <text evidence="7">Belongs to the transglycosylase MltG family.</text>
</comment>
<dbReference type="GO" id="GO:0005886">
    <property type="term" value="C:plasma membrane"/>
    <property type="evidence" value="ECO:0007669"/>
    <property type="project" value="UniProtKB-UniRule"/>
</dbReference>
<name>A0A1F5G8Y5_9BACT</name>
<evidence type="ECO:0000256" key="6">
    <source>
        <dbReference type="ARBA" id="ARBA00023316"/>
    </source>
</evidence>
<evidence type="ECO:0000256" key="5">
    <source>
        <dbReference type="ARBA" id="ARBA00023239"/>
    </source>
</evidence>
<dbReference type="Gene3D" id="3.30.160.60">
    <property type="entry name" value="Classic Zinc Finger"/>
    <property type="match status" value="1"/>
</dbReference>
<dbReference type="NCBIfam" id="TIGR00247">
    <property type="entry name" value="endolytic transglycosylase MltG"/>
    <property type="match status" value="1"/>
</dbReference>
<comment type="function">
    <text evidence="7">Functions as a peptidoglycan terminase that cleaves nascent peptidoglycan strands endolytically to terminate their elongation.</text>
</comment>
<reference evidence="8 9" key="1">
    <citation type="journal article" date="2016" name="Nat. Commun.">
        <title>Thousands of microbial genomes shed light on interconnected biogeochemical processes in an aquifer system.</title>
        <authorList>
            <person name="Anantharaman K."/>
            <person name="Brown C.T."/>
            <person name="Hug L.A."/>
            <person name="Sharon I."/>
            <person name="Castelle C.J."/>
            <person name="Probst A.J."/>
            <person name="Thomas B.C."/>
            <person name="Singh A."/>
            <person name="Wilkins M.J."/>
            <person name="Karaoz U."/>
            <person name="Brodie E.L."/>
            <person name="Williams K.H."/>
            <person name="Hubbard S.S."/>
            <person name="Banfield J.F."/>
        </authorList>
    </citation>
    <scope>NUCLEOTIDE SEQUENCE [LARGE SCALE GENOMIC DNA]</scope>
</reference>
<keyword evidence="4 7" id="KW-0472">Membrane</keyword>
<gene>
    <name evidence="7" type="primary">mltG</name>
    <name evidence="8" type="ORF">A2693_01720</name>
</gene>
<dbReference type="PANTHER" id="PTHR30518:SF2">
    <property type="entry name" value="ENDOLYTIC MUREIN TRANSGLYCOSYLASE"/>
    <property type="match status" value="1"/>
</dbReference>
<dbReference type="GO" id="GO:0071555">
    <property type="term" value="P:cell wall organization"/>
    <property type="evidence" value="ECO:0007669"/>
    <property type="project" value="UniProtKB-KW"/>
</dbReference>
<evidence type="ECO:0000256" key="1">
    <source>
        <dbReference type="ARBA" id="ARBA00022475"/>
    </source>
</evidence>
<dbReference type="Pfam" id="PF02618">
    <property type="entry name" value="YceG"/>
    <property type="match status" value="1"/>
</dbReference>
<dbReference type="GO" id="GO:0009252">
    <property type="term" value="P:peptidoglycan biosynthetic process"/>
    <property type="evidence" value="ECO:0007669"/>
    <property type="project" value="UniProtKB-UniRule"/>
</dbReference>
<proteinExistence type="inferred from homology"/>
<keyword evidence="5 7" id="KW-0456">Lyase</keyword>
<dbReference type="PANTHER" id="PTHR30518">
    <property type="entry name" value="ENDOLYTIC MUREIN TRANSGLYCOSYLASE"/>
    <property type="match status" value="1"/>
</dbReference>
<dbReference type="EMBL" id="MFAY01000042">
    <property type="protein sequence ID" value="OGD88316.1"/>
    <property type="molecule type" value="Genomic_DNA"/>
</dbReference>
<evidence type="ECO:0000256" key="4">
    <source>
        <dbReference type="ARBA" id="ARBA00023136"/>
    </source>
</evidence>
<feature type="site" description="Important for catalytic activity" evidence="7">
    <location>
        <position position="211"/>
    </location>
</feature>
<evidence type="ECO:0000256" key="2">
    <source>
        <dbReference type="ARBA" id="ARBA00022692"/>
    </source>
</evidence>
<evidence type="ECO:0000256" key="7">
    <source>
        <dbReference type="HAMAP-Rule" id="MF_02065"/>
    </source>
</evidence>
<sequence length="330" mass="37018">MIKKRFFAFAILFVLLIIAPIALSQYYNYLLKSKSQDQTPKIFVVTPGQPVSQIAKNLQEEGLVKNAFAFRLLVSQMGIGKNIQAGDFRLSSSLSSREIATLLTHGAIDVWVTIPEGMRVEEQAQKIEQVLKFGSNDKYQFDKSKYIKTAEEGYMFPDTYLIPKDATAHDVAAKLKNTFDQKVPIAVLDKGTEINLTPKEVVILASLVEREAKNNEERQLIAGVLVNRLKAGIALQVDATVQYAKGYDSAKNTWWPFINSSDYQTVQSPYNTYLFAGLPPLPIASPGLESIRAAANPAQTEYFYYLHDSDGNIHFAKTIEEHNQNIQKFL</sequence>
<comment type="caution">
    <text evidence="8">The sequence shown here is derived from an EMBL/GenBank/DDBJ whole genome shotgun (WGS) entry which is preliminary data.</text>
</comment>
<comment type="catalytic activity">
    <reaction evidence="7">
        <text>a peptidoglycan chain = a peptidoglycan chain with N-acetyl-1,6-anhydromuramyl-[peptide] at the reducing end + a peptidoglycan chain with N-acetylglucosamine at the non-reducing end.</text>
        <dbReference type="EC" id="4.2.2.29"/>
    </reaction>
</comment>
<dbReference type="HAMAP" id="MF_02065">
    <property type="entry name" value="MltG"/>
    <property type="match status" value="1"/>
</dbReference>
<dbReference type="CDD" id="cd08010">
    <property type="entry name" value="MltG_like"/>
    <property type="match status" value="1"/>
</dbReference>
<accession>A0A1F5G8Y5</accession>
<dbReference type="Proteomes" id="UP000178577">
    <property type="component" value="Unassembled WGS sequence"/>
</dbReference>
<protein>
    <recommendedName>
        <fullName evidence="7">Endolytic murein transglycosylase</fullName>
        <ecNumber evidence="7">4.2.2.29</ecNumber>
    </recommendedName>
    <alternativeName>
        <fullName evidence="7">Peptidoglycan lytic transglycosylase</fullName>
    </alternativeName>
    <alternativeName>
        <fullName evidence="7">Peptidoglycan polymerization terminase</fullName>
    </alternativeName>
</protein>
<evidence type="ECO:0000313" key="8">
    <source>
        <dbReference type="EMBL" id="OGD88316.1"/>
    </source>
</evidence>
<keyword evidence="3 7" id="KW-1133">Transmembrane helix</keyword>
<keyword evidence="6 7" id="KW-0961">Cell wall biogenesis/degradation</keyword>
<dbReference type="GO" id="GO:0008932">
    <property type="term" value="F:lytic endotransglycosylase activity"/>
    <property type="evidence" value="ECO:0007669"/>
    <property type="project" value="UniProtKB-UniRule"/>
</dbReference>
<dbReference type="Gene3D" id="3.30.1490.480">
    <property type="entry name" value="Endolytic murein transglycosylase"/>
    <property type="match status" value="1"/>
</dbReference>
<keyword evidence="2 7" id="KW-0812">Transmembrane</keyword>